<name>A0A2A6RES6_9CHLR</name>
<organism evidence="1 2">
    <name type="scientific">Candidatus Viridilinea mediisalina</name>
    <dbReference type="NCBI Taxonomy" id="2024553"/>
    <lineage>
        <taxon>Bacteria</taxon>
        <taxon>Bacillati</taxon>
        <taxon>Chloroflexota</taxon>
        <taxon>Chloroflexia</taxon>
        <taxon>Chloroflexales</taxon>
        <taxon>Chloroflexineae</taxon>
        <taxon>Oscillochloridaceae</taxon>
        <taxon>Candidatus Viridilinea</taxon>
    </lineage>
</organism>
<dbReference type="Proteomes" id="UP000220527">
    <property type="component" value="Unassembled WGS sequence"/>
</dbReference>
<feature type="non-terminal residue" evidence="1">
    <location>
        <position position="70"/>
    </location>
</feature>
<sequence>MFLGQKKGSEGGYAFSANHHSILGASWSSTTFLRFPTIKLLELETALLEASRNMIAMVILIHRDAQATQG</sequence>
<keyword evidence="2" id="KW-1185">Reference proteome</keyword>
<protein>
    <submittedName>
        <fullName evidence="1">Uncharacterized protein</fullName>
    </submittedName>
</protein>
<gene>
    <name evidence="1" type="ORF">CJ255_19335</name>
</gene>
<dbReference type="AlphaFoldDB" id="A0A2A6RES6"/>
<comment type="caution">
    <text evidence="1">The sequence shown here is derived from an EMBL/GenBank/DDBJ whole genome shotgun (WGS) entry which is preliminary data.</text>
</comment>
<evidence type="ECO:0000313" key="1">
    <source>
        <dbReference type="EMBL" id="PDW01325.1"/>
    </source>
</evidence>
<evidence type="ECO:0000313" key="2">
    <source>
        <dbReference type="Proteomes" id="UP000220527"/>
    </source>
</evidence>
<dbReference type="EMBL" id="NQWI01000145">
    <property type="protein sequence ID" value="PDW01325.1"/>
    <property type="molecule type" value="Genomic_DNA"/>
</dbReference>
<accession>A0A2A6RES6</accession>
<proteinExistence type="predicted"/>
<reference evidence="2" key="1">
    <citation type="submission" date="2017-08" db="EMBL/GenBank/DDBJ databases">
        <authorList>
            <person name="Grouzdev D.S."/>
            <person name="Gaisin V.A."/>
            <person name="Rysina M.S."/>
            <person name="Gorlenko V.M."/>
        </authorList>
    </citation>
    <scope>NUCLEOTIDE SEQUENCE [LARGE SCALE GENOMIC DNA]</scope>
    <source>
        <strain evidence="2">Kir15-3F</strain>
    </source>
</reference>